<keyword evidence="14" id="KW-1185">Reference proteome</keyword>
<evidence type="ECO:0000259" key="10">
    <source>
        <dbReference type="PROSITE" id="PS50893"/>
    </source>
</evidence>
<dbReference type="InterPro" id="IPR011527">
    <property type="entry name" value="ABC1_TM_dom"/>
</dbReference>
<dbReference type="Gene3D" id="1.20.1560.10">
    <property type="entry name" value="ABC transporter type 1, transmembrane domain"/>
    <property type="match status" value="1"/>
</dbReference>
<keyword evidence="4" id="KW-0547">Nucleotide-binding</keyword>
<dbReference type="InterPro" id="IPR017871">
    <property type="entry name" value="ABC_transporter-like_CS"/>
</dbReference>
<dbReference type="eggNOG" id="KOG0058">
    <property type="taxonomic scope" value="Eukaryota"/>
</dbReference>
<feature type="transmembrane region" description="Helical" evidence="8">
    <location>
        <begin position="209"/>
        <end position="227"/>
    </location>
</feature>
<dbReference type="InterPro" id="IPR036640">
    <property type="entry name" value="ABC1_TM_sf"/>
</dbReference>
<sequence length="442" mass="47212">MKTISLALSTLLLTTPITLFFPSAVGQLIDISTNANSSVCCVVVIQLLIVAHNAVLLVDDVLQPGNIHVDQRQFDVNIGGEVCCQEMSRLSRKQSPATSPTFCVFLTCIVVPTMSSGMAIGSVDQVLPCGAIFAVAIGRFMKKKQSEVQDTLALSIAKAEEVFSNIRLVRQFVREDYETDKYKELVDLSRDQSISVGIANSLMGSSIHIASNISLAAVLGYGGHLVLSSHMTAGALTSFLLYSIFTGFNFGGLGTVYADFMRADGAAKRIFEVVGVVGSSGSGKSTLGVLLTRLYDPQVPCGCGGFRASSQSIQDAALLSGSESARYGKMAATDEEVVAVAKAAHVDDFVSRFPHGYETLVGDRGIQISGGQKQRIAIARALIKDPKILILDEATSSLDHESEFLIQQALQEASKGRTVLKIAHRLETVLSAVRQLSPLLSF</sequence>
<evidence type="ECO:0000256" key="4">
    <source>
        <dbReference type="ARBA" id="ARBA00022741"/>
    </source>
</evidence>
<keyword evidence="3 8" id="KW-0812">Transmembrane</keyword>
<dbReference type="SUPFAM" id="SSF90123">
    <property type="entry name" value="ABC transporter transmembrane region"/>
    <property type="match status" value="1"/>
</dbReference>
<keyword evidence="7 8" id="KW-0472">Membrane</keyword>
<dbReference type="PROSITE" id="PS00211">
    <property type="entry name" value="ABC_TRANSPORTER_1"/>
    <property type="match status" value="1"/>
</dbReference>
<dbReference type="SUPFAM" id="SSF52540">
    <property type="entry name" value="P-loop containing nucleoside triphosphate hydrolases"/>
    <property type="match status" value="1"/>
</dbReference>
<dbReference type="InterPro" id="IPR003439">
    <property type="entry name" value="ABC_transporter-like_ATP-bd"/>
</dbReference>
<dbReference type="PROSITE" id="PS50929">
    <property type="entry name" value="ABC_TM1F"/>
    <property type="match status" value="1"/>
</dbReference>
<dbReference type="OMA" id="CLMANIS"/>
<feature type="transmembrane region" description="Helical" evidence="8">
    <location>
        <begin position="239"/>
        <end position="260"/>
    </location>
</feature>
<reference evidence="14" key="2">
    <citation type="submission" date="2012-11" db="EMBL/GenBank/DDBJ databases">
        <authorList>
            <person name="Kuo A."/>
            <person name="Curtis B.A."/>
            <person name="Tanifuji G."/>
            <person name="Burki F."/>
            <person name="Gruber A."/>
            <person name="Irimia M."/>
            <person name="Maruyama S."/>
            <person name="Arias M.C."/>
            <person name="Ball S.G."/>
            <person name="Gile G.H."/>
            <person name="Hirakawa Y."/>
            <person name="Hopkins J.F."/>
            <person name="Rensing S.A."/>
            <person name="Schmutz J."/>
            <person name="Symeonidi A."/>
            <person name="Elias M."/>
            <person name="Eveleigh R.J."/>
            <person name="Herman E.K."/>
            <person name="Klute M.J."/>
            <person name="Nakayama T."/>
            <person name="Obornik M."/>
            <person name="Reyes-Prieto A."/>
            <person name="Armbrust E.V."/>
            <person name="Aves S.J."/>
            <person name="Beiko R.G."/>
            <person name="Coutinho P."/>
            <person name="Dacks J.B."/>
            <person name="Durnford D.G."/>
            <person name="Fast N.M."/>
            <person name="Green B.R."/>
            <person name="Grisdale C."/>
            <person name="Hempe F."/>
            <person name="Henrissat B."/>
            <person name="Hoppner M.P."/>
            <person name="Ishida K.-I."/>
            <person name="Kim E."/>
            <person name="Koreny L."/>
            <person name="Kroth P.G."/>
            <person name="Liu Y."/>
            <person name="Malik S.-B."/>
            <person name="Maier U.G."/>
            <person name="McRose D."/>
            <person name="Mock T."/>
            <person name="Neilson J.A."/>
            <person name="Onodera N.T."/>
            <person name="Poole A.M."/>
            <person name="Pritham E.J."/>
            <person name="Richards T.A."/>
            <person name="Rocap G."/>
            <person name="Roy S.W."/>
            <person name="Sarai C."/>
            <person name="Schaack S."/>
            <person name="Shirato S."/>
            <person name="Slamovits C.H."/>
            <person name="Spencer D.F."/>
            <person name="Suzuki S."/>
            <person name="Worden A.Z."/>
            <person name="Zauner S."/>
            <person name="Barry K."/>
            <person name="Bell C."/>
            <person name="Bharti A.K."/>
            <person name="Crow J.A."/>
            <person name="Grimwood J."/>
            <person name="Kramer R."/>
            <person name="Lindquist E."/>
            <person name="Lucas S."/>
            <person name="Salamov A."/>
            <person name="McFadden G.I."/>
            <person name="Lane C.E."/>
            <person name="Keeling P.J."/>
            <person name="Gray M.W."/>
            <person name="Grigoriev I.V."/>
            <person name="Archibald J.M."/>
        </authorList>
    </citation>
    <scope>NUCLEOTIDE SEQUENCE</scope>
    <source>
        <strain evidence="14">CCMP2712</strain>
    </source>
</reference>
<evidence type="ECO:0000256" key="7">
    <source>
        <dbReference type="ARBA" id="ARBA00023136"/>
    </source>
</evidence>
<dbReference type="STRING" id="905079.L1IA22"/>
<dbReference type="EnsemblProtists" id="EKX32744">
    <property type="protein sequence ID" value="EKX32744"/>
    <property type="gene ID" value="GUITHDRAFT_121098"/>
</dbReference>
<feature type="transmembrane region" description="Helical" evidence="8">
    <location>
        <begin position="36"/>
        <end position="58"/>
    </location>
</feature>
<dbReference type="HOGENOM" id="CLU_620323_0_0_1"/>
<name>L1IA22_GUITC</name>
<accession>L1IA22</accession>
<dbReference type="PANTHER" id="PTHR43394">
    <property type="entry name" value="ATP-DEPENDENT PERMEASE MDL1, MITOCHONDRIAL"/>
    <property type="match status" value="1"/>
</dbReference>
<dbReference type="GO" id="GO:0016887">
    <property type="term" value="F:ATP hydrolysis activity"/>
    <property type="evidence" value="ECO:0007669"/>
    <property type="project" value="InterPro"/>
</dbReference>
<dbReference type="InterPro" id="IPR027417">
    <property type="entry name" value="P-loop_NTPase"/>
</dbReference>
<evidence type="ECO:0000256" key="6">
    <source>
        <dbReference type="ARBA" id="ARBA00022989"/>
    </source>
</evidence>
<dbReference type="KEGG" id="gtt:GUITHDRAFT_121098"/>
<dbReference type="InterPro" id="IPR003593">
    <property type="entry name" value="AAA+_ATPase"/>
</dbReference>
<feature type="chain" id="PRO_5008769784" evidence="9">
    <location>
        <begin position="27"/>
        <end position="442"/>
    </location>
</feature>
<organism evidence="12">
    <name type="scientific">Guillardia theta (strain CCMP2712)</name>
    <name type="common">Cryptophyte</name>
    <dbReference type="NCBI Taxonomy" id="905079"/>
    <lineage>
        <taxon>Eukaryota</taxon>
        <taxon>Cryptophyceae</taxon>
        <taxon>Pyrenomonadales</taxon>
        <taxon>Geminigeraceae</taxon>
        <taxon>Guillardia</taxon>
    </lineage>
</organism>
<evidence type="ECO:0000313" key="14">
    <source>
        <dbReference type="Proteomes" id="UP000011087"/>
    </source>
</evidence>
<evidence type="ECO:0000313" key="12">
    <source>
        <dbReference type="EMBL" id="EKX32744.1"/>
    </source>
</evidence>
<dbReference type="RefSeq" id="XP_005819724.1">
    <property type="nucleotide sequence ID" value="XM_005819667.1"/>
</dbReference>
<protein>
    <submittedName>
        <fullName evidence="12 13">Uncharacterized protein</fullName>
    </submittedName>
</protein>
<keyword evidence="5" id="KW-0067">ATP-binding</keyword>
<evidence type="ECO:0000256" key="1">
    <source>
        <dbReference type="ARBA" id="ARBA00004141"/>
    </source>
</evidence>
<dbReference type="GO" id="GO:0015421">
    <property type="term" value="F:ABC-type oligopeptide transporter activity"/>
    <property type="evidence" value="ECO:0007669"/>
    <property type="project" value="TreeGrafter"/>
</dbReference>
<dbReference type="GO" id="GO:0005524">
    <property type="term" value="F:ATP binding"/>
    <property type="evidence" value="ECO:0007669"/>
    <property type="project" value="UniProtKB-KW"/>
</dbReference>
<dbReference type="OrthoDB" id="6500128at2759"/>
<evidence type="ECO:0000259" key="11">
    <source>
        <dbReference type="PROSITE" id="PS50929"/>
    </source>
</evidence>
<evidence type="ECO:0000256" key="5">
    <source>
        <dbReference type="ARBA" id="ARBA00022840"/>
    </source>
</evidence>
<dbReference type="GO" id="GO:0009507">
    <property type="term" value="C:chloroplast"/>
    <property type="evidence" value="ECO:0007669"/>
    <property type="project" value="UniProtKB-SubCell"/>
</dbReference>
<reference evidence="12 14" key="1">
    <citation type="journal article" date="2012" name="Nature">
        <title>Algal genomes reveal evolutionary mosaicism and the fate of nucleomorphs.</title>
        <authorList>
            <consortium name="DOE Joint Genome Institute"/>
            <person name="Curtis B.A."/>
            <person name="Tanifuji G."/>
            <person name="Burki F."/>
            <person name="Gruber A."/>
            <person name="Irimia M."/>
            <person name="Maruyama S."/>
            <person name="Arias M.C."/>
            <person name="Ball S.G."/>
            <person name="Gile G.H."/>
            <person name="Hirakawa Y."/>
            <person name="Hopkins J.F."/>
            <person name="Kuo A."/>
            <person name="Rensing S.A."/>
            <person name="Schmutz J."/>
            <person name="Symeonidi A."/>
            <person name="Elias M."/>
            <person name="Eveleigh R.J."/>
            <person name="Herman E.K."/>
            <person name="Klute M.J."/>
            <person name="Nakayama T."/>
            <person name="Obornik M."/>
            <person name="Reyes-Prieto A."/>
            <person name="Armbrust E.V."/>
            <person name="Aves S.J."/>
            <person name="Beiko R.G."/>
            <person name="Coutinho P."/>
            <person name="Dacks J.B."/>
            <person name="Durnford D.G."/>
            <person name="Fast N.M."/>
            <person name="Green B.R."/>
            <person name="Grisdale C.J."/>
            <person name="Hempel F."/>
            <person name="Henrissat B."/>
            <person name="Hoppner M.P."/>
            <person name="Ishida K."/>
            <person name="Kim E."/>
            <person name="Koreny L."/>
            <person name="Kroth P.G."/>
            <person name="Liu Y."/>
            <person name="Malik S.B."/>
            <person name="Maier U.G."/>
            <person name="McRose D."/>
            <person name="Mock T."/>
            <person name="Neilson J.A."/>
            <person name="Onodera N.T."/>
            <person name="Poole A.M."/>
            <person name="Pritham E.J."/>
            <person name="Richards T.A."/>
            <person name="Rocap G."/>
            <person name="Roy S.W."/>
            <person name="Sarai C."/>
            <person name="Schaack S."/>
            <person name="Shirato S."/>
            <person name="Slamovits C.H."/>
            <person name="Spencer D.F."/>
            <person name="Suzuki S."/>
            <person name="Worden A.Z."/>
            <person name="Zauner S."/>
            <person name="Barry K."/>
            <person name="Bell C."/>
            <person name="Bharti A.K."/>
            <person name="Crow J.A."/>
            <person name="Grimwood J."/>
            <person name="Kramer R."/>
            <person name="Lindquist E."/>
            <person name="Lucas S."/>
            <person name="Salamov A."/>
            <person name="McFadden G.I."/>
            <person name="Lane C.E."/>
            <person name="Keeling P.J."/>
            <person name="Gray M.W."/>
            <person name="Grigoriev I.V."/>
            <person name="Archibald J.M."/>
        </authorList>
    </citation>
    <scope>NUCLEOTIDE SEQUENCE</scope>
    <source>
        <strain evidence="12 14">CCMP2712</strain>
    </source>
</reference>
<evidence type="ECO:0000256" key="2">
    <source>
        <dbReference type="ARBA" id="ARBA00004229"/>
    </source>
</evidence>
<feature type="domain" description="ABC transporter" evidence="10">
    <location>
        <begin position="239"/>
        <end position="442"/>
    </location>
</feature>
<dbReference type="Pfam" id="PF00005">
    <property type="entry name" value="ABC_tran"/>
    <property type="match status" value="1"/>
</dbReference>
<dbReference type="GeneID" id="17289471"/>
<feature type="domain" description="ABC transmembrane type-1" evidence="11">
    <location>
        <begin position="126"/>
        <end position="262"/>
    </location>
</feature>
<keyword evidence="6 8" id="KW-1133">Transmembrane helix</keyword>
<dbReference type="PROSITE" id="PS50893">
    <property type="entry name" value="ABC_TRANSPORTER_2"/>
    <property type="match status" value="1"/>
</dbReference>
<dbReference type="GO" id="GO:0016020">
    <property type="term" value="C:membrane"/>
    <property type="evidence" value="ECO:0007669"/>
    <property type="project" value="UniProtKB-SubCell"/>
</dbReference>
<evidence type="ECO:0000256" key="8">
    <source>
        <dbReference type="SAM" id="Phobius"/>
    </source>
</evidence>
<dbReference type="Gene3D" id="3.40.50.300">
    <property type="entry name" value="P-loop containing nucleotide triphosphate hydrolases"/>
    <property type="match status" value="1"/>
</dbReference>
<dbReference type="EMBL" id="JH993174">
    <property type="protein sequence ID" value="EKX32744.1"/>
    <property type="molecule type" value="Genomic_DNA"/>
</dbReference>
<dbReference type="PANTHER" id="PTHR43394:SF1">
    <property type="entry name" value="ATP-BINDING CASSETTE SUB-FAMILY B MEMBER 10, MITOCHONDRIAL"/>
    <property type="match status" value="1"/>
</dbReference>
<dbReference type="AlphaFoldDB" id="L1IA22"/>
<evidence type="ECO:0000256" key="9">
    <source>
        <dbReference type="SAM" id="SignalP"/>
    </source>
</evidence>
<feature type="signal peptide" evidence="9">
    <location>
        <begin position="1"/>
        <end position="26"/>
    </location>
</feature>
<keyword evidence="9" id="KW-0732">Signal</keyword>
<proteinExistence type="predicted"/>
<reference evidence="13" key="3">
    <citation type="submission" date="2016-03" db="UniProtKB">
        <authorList>
            <consortium name="EnsemblProtists"/>
        </authorList>
    </citation>
    <scope>IDENTIFICATION</scope>
</reference>
<dbReference type="Pfam" id="PF00664">
    <property type="entry name" value="ABC_membrane"/>
    <property type="match status" value="1"/>
</dbReference>
<dbReference type="SMART" id="SM00382">
    <property type="entry name" value="AAA"/>
    <property type="match status" value="1"/>
</dbReference>
<feature type="transmembrane region" description="Helical" evidence="8">
    <location>
        <begin position="97"/>
        <end position="119"/>
    </location>
</feature>
<dbReference type="Proteomes" id="UP000011087">
    <property type="component" value="Unassembled WGS sequence"/>
</dbReference>
<evidence type="ECO:0000313" key="13">
    <source>
        <dbReference type="EnsemblProtists" id="EKX32744"/>
    </source>
</evidence>
<dbReference type="InterPro" id="IPR039421">
    <property type="entry name" value="Type_1_exporter"/>
</dbReference>
<dbReference type="PaxDb" id="55529-EKX32744"/>
<comment type="subcellular location">
    <subcellularLocation>
        <location evidence="1">Membrane</location>
        <topology evidence="1">Multi-pass membrane protein</topology>
    </subcellularLocation>
    <subcellularLocation>
        <location evidence="2">Plastid</location>
        <location evidence="2">Chloroplast</location>
    </subcellularLocation>
</comment>
<evidence type="ECO:0000256" key="3">
    <source>
        <dbReference type="ARBA" id="ARBA00022692"/>
    </source>
</evidence>
<gene>
    <name evidence="12" type="ORF">GUITHDRAFT_121098</name>
</gene>